<keyword evidence="1" id="KW-0548">Nucleotidyltransferase</keyword>
<evidence type="ECO:0000313" key="1">
    <source>
        <dbReference type="EMBL" id="GFA42731.1"/>
    </source>
</evidence>
<dbReference type="GO" id="GO:0003964">
    <property type="term" value="F:RNA-directed DNA polymerase activity"/>
    <property type="evidence" value="ECO:0007669"/>
    <property type="project" value="UniProtKB-KW"/>
</dbReference>
<comment type="caution">
    <text evidence="1">The sequence shown here is derived from an EMBL/GenBank/DDBJ whole genome shotgun (WGS) entry which is preliminary data.</text>
</comment>
<proteinExistence type="predicted"/>
<sequence length="180" mass="20299">MRYVTYFAARGKISRLSLEQQADLERNVSNEEIKSAVRDYGTNKSPGPDGFTFELFHRYWKLLEQDIVAVVKEFLASCAFPPGCLFSGIPVHSSLTLPHLFFADDAIFFGKWDSLNIRTIVNVLKCFHLDSSLKINFHKSKLMRIGTRPKEVDVAATTMGCSIFTTPFVHLGSAMSRIKS</sequence>
<gene>
    <name evidence="1" type="ORF">Tci_614703</name>
</gene>
<accession>A0A699JLF5</accession>
<name>A0A699JLF5_TANCI</name>
<keyword evidence="1" id="KW-0808">Transferase</keyword>
<dbReference type="EMBL" id="BKCJ010422102">
    <property type="protein sequence ID" value="GFA42731.1"/>
    <property type="molecule type" value="Genomic_DNA"/>
</dbReference>
<reference evidence="1" key="1">
    <citation type="journal article" date="2019" name="Sci. Rep.">
        <title>Draft genome of Tanacetum cinerariifolium, the natural source of mosquito coil.</title>
        <authorList>
            <person name="Yamashiro T."/>
            <person name="Shiraishi A."/>
            <person name="Satake H."/>
            <person name="Nakayama K."/>
        </authorList>
    </citation>
    <scope>NUCLEOTIDE SEQUENCE</scope>
</reference>
<keyword evidence="1" id="KW-0695">RNA-directed DNA polymerase</keyword>
<dbReference type="AlphaFoldDB" id="A0A699JLF5"/>
<protein>
    <submittedName>
        <fullName evidence="1">RNA-directed DNA polymerase, eukaryota</fullName>
    </submittedName>
</protein>
<organism evidence="1">
    <name type="scientific">Tanacetum cinerariifolium</name>
    <name type="common">Dalmatian daisy</name>
    <name type="synonym">Chrysanthemum cinerariifolium</name>
    <dbReference type="NCBI Taxonomy" id="118510"/>
    <lineage>
        <taxon>Eukaryota</taxon>
        <taxon>Viridiplantae</taxon>
        <taxon>Streptophyta</taxon>
        <taxon>Embryophyta</taxon>
        <taxon>Tracheophyta</taxon>
        <taxon>Spermatophyta</taxon>
        <taxon>Magnoliopsida</taxon>
        <taxon>eudicotyledons</taxon>
        <taxon>Gunneridae</taxon>
        <taxon>Pentapetalae</taxon>
        <taxon>asterids</taxon>
        <taxon>campanulids</taxon>
        <taxon>Asterales</taxon>
        <taxon>Asteraceae</taxon>
        <taxon>Asteroideae</taxon>
        <taxon>Anthemideae</taxon>
        <taxon>Anthemidinae</taxon>
        <taxon>Tanacetum</taxon>
    </lineage>
</organism>